<dbReference type="InterPro" id="IPR048427">
    <property type="entry name" value="YpoC"/>
</dbReference>
<gene>
    <name evidence="2" type="ORF">MRZ06_06180</name>
</gene>
<sequence length="102" mass="12385">MKAQIKLLETQIDLAVKERRLKHQDVRNLIDDYFNILLNILNEINGYEKNSGMHNYEKCPLNFDDRIQYIEARKYHYMGYEQLKTMMKEVLKQKAIYDLKNK</sequence>
<accession>A0ABY3ZRX4</accession>
<evidence type="ECO:0000313" key="3">
    <source>
        <dbReference type="Proteomes" id="UP000830343"/>
    </source>
</evidence>
<organism evidence="2 3">
    <name type="scientific">Macrococcus armenti</name>
    <dbReference type="NCBI Taxonomy" id="2875764"/>
    <lineage>
        <taxon>Bacteria</taxon>
        <taxon>Bacillati</taxon>
        <taxon>Bacillota</taxon>
        <taxon>Bacilli</taxon>
        <taxon>Bacillales</taxon>
        <taxon>Staphylococcaceae</taxon>
        <taxon>Macrococcus</taxon>
    </lineage>
</organism>
<dbReference type="Proteomes" id="UP000830343">
    <property type="component" value="Chromosome"/>
</dbReference>
<name>A0ABY3ZRX4_9STAP</name>
<dbReference type="EMBL" id="CP094348">
    <property type="protein sequence ID" value="UOB19640.1"/>
    <property type="molecule type" value="Genomic_DNA"/>
</dbReference>
<protein>
    <recommendedName>
        <fullName evidence="1">YpoC-like domain-containing protein</fullName>
    </recommendedName>
</protein>
<evidence type="ECO:0000313" key="2">
    <source>
        <dbReference type="EMBL" id="UOB19640.1"/>
    </source>
</evidence>
<proteinExistence type="predicted"/>
<feature type="domain" description="YpoC-like" evidence="1">
    <location>
        <begin position="6"/>
        <end position="101"/>
    </location>
</feature>
<reference evidence="2" key="2">
    <citation type="submission" date="2022-04" db="EMBL/GenBank/DDBJ databases">
        <title>Antimicrobial genetic elements in methicillin-resistant Macrococcus armenti.</title>
        <authorList>
            <person name="Keller J.E."/>
            <person name="Schwendener S."/>
            <person name="Pantucek R."/>
            <person name="Perreten V."/>
        </authorList>
    </citation>
    <scope>NUCLEOTIDE SEQUENCE</scope>
    <source>
        <strain evidence="2">CCM 2609</strain>
    </source>
</reference>
<evidence type="ECO:0000259" key="1">
    <source>
        <dbReference type="Pfam" id="PF21747"/>
    </source>
</evidence>
<dbReference type="Pfam" id="PF21747">
    <property type="entry name" value="YpoC"/>
    <property type="match status" value="1"/>
</dbReference>
<dbReference type="RefSeq" id="WP_243365045.1">
    <property type="nucleotide sequence ID" value="NZ_CP094348.1"/>
</dbReference>
<keyword evidence="3" id="KW-1185">Reference proteome</keyword>
<reference evidence="2" key="1">
    <citation type="submission" date="2022-03" db="EMBL/GenBank/DDBJ databases">
        <authorList>
            <person name="Vrbovska V."/>
            <person name="Kovarovic V."/>
            <person name="Botka T."/>
            <person name="Pantucek R."/>
        </authorList>
    </citation>
    <scope>NUCLEOTIDE SEQUENCE</scope>
    <source>
        <strain evidence="2">CCM 2609</strain>
    </source>
</reference>